<evidence type="ECO:0000259" key="4">
    <source>
        <dbReference type="Pfam" id="PF00155"/>
    </source>
</evidence>
<dbReference type="InterPro" id="IPR015422">
    <property type="entry name" value="PyrdxlP-dep_Trfase_small"/>
</dbReference>
<dbReference type="Gene3D" id="3.90.1150.10">
    <property type="entry name" value="Aspartate Aminotransferase, domain 1"/>
    <property type="match status" value="1"/>
</dbReference>
<proteinExistence type="predicted"/>
<keyword evidence="6" id="KW-1185">Reference proteome</keyword>
<evidence type="ECO:0000256" key="3">
    <source>
        <dbReference type="ARBA" id="ARBA00022679"/>
    </source>
</evidence>
<keyword evidence="2 5" id="KW-0032">Aminotransferase</keyword>
<name>A0A1H3VHW1_9ACTO</name>
<dbReference type="InterPro" id="IPR019880">
    <property type="entry name" value="OxyQ"/>
</dbReference>
<dbReference type="Gene3D" id="3.40.640.10">
    <property type="entry name" value="Type I PLP-dependent aspartate aminotransferase-like (Major domain)"/>
    <property type="match status" value="1"/>
</dbReference>
<dbReference type="NCBIfam" id="TIGR03539">
    <property type="entry name" value="DapC_actino"/>
    <property type="match status" value="1"/>
</dbReference>
<dbReference type="InterPro" id="IPR050881">
    <property type="entry name" value="LL-DAP_aminotransferase"/>
</dbReference>
<dbReference type="AlphaFoldDB" id="A0A1H3VHW1"/>
<protein>
    <submittedName>
        <fullName evidence="5">Succinyldiaminopimelate aminotransferase apoenzyme</fullName>
    </submittedName>
</protein>
<evidence type="ECO:0000313" key="6">
    <source>
        <dbReference type="Proteomes" id="UP000199288"/>
    </source>
</evidence>
<feature type="domain" description="Aminotransferase class I/classII large" evidence="4">
    <location>
        <begin position="28"/>
        <end position="373"/>
    </location>
</feature>
<gene>
    <name evidence="5" type="ORF">SAMN02910418_00069</name>
</gene>
<dbReference type="PANTHER" id="PTHR42832:SF3">
    <property type="entry name" value="L-GLUTAMINE--4-(METHYLSULFANYL)-2-OXOBUTANOATE AMINOTRANSFERASE"/>
    <property type="match status" value="1"/>
</dbReference>
<dbReference type="EMBL" id="FNQV01000001">
    <property type="protein sequence ID" value="SDZ74261.1"/>
    <property type="molecule type" value="Genomic_DNA"/>
</dbReference>
<accession>A0A1H3VHW1</accession>
<dbReference type="InterPro" id="IPR015424">
    <property type="entry name" value="PyrdxlP-dep_Trfase"/>
</dbReference>
<dbReference type="InterPro" id="IPR004839">
    <property type="entry name" value="Aminotransferase_I/II_large"/>
</dbReference>
<comment type="cofactor">
    <cofactor evidence="1">
        <name>pyridoxal 5'-phosphate</name>
        <dbReference type="ChEBI" id="CHEBI:597326"/>
    </cofactor>
</comment>
<organism evidence="5 6">
    <name type="scientific">Bowdeniella nasicola</name>
    <dbReference type="NCBI Taxonomy" id="208480"/>
    <lineage>
        <taxon>Bacteria</taxon>
        <taxon>Bacillati</taxon>
        <taxon>Actinomycetota</taxon>
        <taxon>Actinomycetes</taxon>
        <taxon>Actinomycetales</taxon>
        <taxon>Actinomycetaceae</taxon>
        <taxon>Bowdeniella</taxon>
    </lineage>
</organism>
<keyword evidence="3 5" id="KW-0808">Transferase</keyword>
<dbReference type="SUPFAM" id="SSF53383">
    <property type="entry name" value="PLP-dependent transferases"/>
    <property type="match status" value="1"/>
</dbReference>
<sequence length="374" mass="39750">MTLYGDSLPDFPWDSLAPAKERASAHGLIDLSIGTPVDPTPEIAQRALIAAADAPGYPTTIGTSELREAIVSWWARRRGASHLSADNVLPTIGSKEMVALLPALLGLGKGDVIVHPATAYPTYDVGARLAGATPHPSDGGPETWPAATRLVWVNSPGNPHGHVLAVEELRGILRVARERGIIVASDECYAELAMAEPYLSAGVPSILADEVCGADASGLLALYSLSKQSNLAGYRAAFISGDRGLIARLTHIRKHAGFLVPAPVQHAMSAVLRDDAHVEAQRETYRRRRELLAPAIENAGLAIDPDCVAGLYLWARRPEAEPTERASLDLVNEFADRGILVAPGSFYGAAGFGFVRIALSASDEQLATAVERLR</sequence>
<dbReference type="GO" id="GO:0008483">
    <property type="term" value="F:transaminase activity"/>
    <property type="evidence" value="ECO:0007669"/>
    <property type="project" value="UniProtKB-KW"/>
</dbReference>
<dbReference type="Pfam" id="PF00155">
    <property type="entry name" value="Aminotran_1_2"/>
    <property type="match status" value="1"/>
</dbReference>
<dbReference type="CDD" id="cd00609">
    <property type="entry name" value="AAT_like"/>
    <property type="match status" value="1"/>
</dbReference>
<dbReference type="Proteomes" id="UP000199288">
    <property type="component" value="Unassembled WGS sequence"/>
</dbReference>
<dbReference type="PANTHER" id="PTHR42832">
    <property type="entry name" value="AMINO ACID AMINOTRANSFERASE"/>
    <property type="match status" value="1"/>
</dbReference>
<reference evidence="6" key="1">
    <citation type="submission" date="2016-10" db="EMBL/GenBank/DDBJ databases">
        <authorList>
            <person name="Varghese N."/>
            <person name="Submissions S."/>
        </authorList>
    </citation>
    <scope>NUCLEOTIDE SEQUENCE [LARGE SCALE GENOMIC DNA]</scope>
    <source>
        <strain evidence="6">KPR-1</strain>
    </source>
</reference>
<evidence type="ECO:0000313" key="5">
    <source>
        <dbReference type="EMBL" id="SDZ74261.1"/>
    </source>
</evidence>
<evidence type="ECO:0000256" key="2">
    <source>
        <dbReference type="ARBA" id="ARBA00022576"/>
    </source>
</evidence>
<evidence type="ECO:0000256" key="1">
    <source>
        <dbReference type="ARBA" id="ARBA00001933"/>
    </source>
</evidence>
<dbReference type="RefSeq" id="WP_222842304.1">
    <property type="nucleotide sequence ID" value="NZ_FNQV01000001.1"/>
</dbReference>
<dbReference type="InterPro" id="IPR015421">
    <property type="entry name" value="PyrdxlP-dep_Trfase_major"/>
</dbReference>
<dbReference type="GO" id="GO:0030170">
    <property type="term" value="F:pyridoxal phosphate binding"/>
    <property type="evidence" value="ECO:0007669"/>
    <property type="project" value="InterPro"/>
</dbReference>